<comment type="caution">
    <text evidence="1">The sequence shown here is derived from an EMBL/GenBank/DDBJ whole genome shotgun (WGS) entry which is preliminary data.</text>
</comment>
<dbReference type="AlphaFoldDB" id="A0A7V4UDX8"/>
<dbReference type="Proteomes" id="UP000885779">
    <property type="component" value="Unassembled WGS sequence"/>
</dbReference>
<evidence type="ECO:0008006" key="2">
    <source>
        <dbReference type="Google" id="ProtNLM"/>
    </source>
</evidence>
<gene>
    <name evidence="1" type="ORF">ENK44_09280</name>
</gene>
<proteinExistence type="predicted"/>
<dbReference type="NCBIfam" id="NF041770">
    <property type="entry name" value="CFI_box_CTERM"/>
    <property type="match status" value="1"/>
</dbReference>
<evidence type="ECO:0000313" key="1">
    <source>
        <dbReference type="EMBL" id="HGY55882.1"/>
    </source>
</evidence>
<dbReference type="InterPro" id="IPR049886">
    <property type="entry name" value="CFI_box_CTERM_dom"/>
</dbReference>
<protein>
    <recommendedName>
        <fullName evidence="2">Thaumarchaeal output domain-containing protein</fullName>
    </recommendedName>
</protein>
<dbReference type="EMBL" id="DRQG01000086">
    <property type="protein sequence ID" value="HGY55882.1"/>
    <property type="molecule type" value="Genomic_DNA"/>
</dbReference>
<sequence length="186" mass="20888">MSDETTNVQWVNVARGRNEFNARVEIGEELKAHDFGIGCLRCNTANPLLPCPNCGSEVFQFGVNKDNYIGIFCSSCNKGFTSFKCRECDTENPINHETVIRKKKGGCFIVTAACGDVNAPEVLFLTRFRDNILARYPAGRISIQIYYSISPKLAGVISQSNYLQKTIRLLFIRPTISLLRILRVNK</sequence>
<organism evidence="1">
    <name type="scientific">Caldithrix abyssi</name>
    <dbReference type="NCBI Taxonomy" id="187145"/>
    <lineage>
        <taxon>Bacteria</taxon>
        <taxon>Pseudomonadati</taxon>
        <taxon>Calditrichota</taxon>
        <taxon>Calditrichia</taxon>
        <taxon>Calditrichales</taxon>
        <taxon>Calditrichaceae</taxon>
        <taxon>Caldithrix</taxon>
    </lineage>
</organism>
<accession>A0A7V4UDX8</accession>
<reference evidence="1" key="1">
    <citation type="journal article" date="2020" name="mSystems">
        <title>Genome- and Community-Level Interaction Insights into Carbon Utilization and Element Cycling Functions of Hydrothermarchaeota in Hydrothermal Sediment.</title>
        <authorList>
            <person name="Zhou Z."/>
            <person name="Liu Y."/>
            <person name="Xu W."/>
            <person name="Pan J."/>
            <person name="Luo Z.H."/>
            <person name="Li M."/>
        </authorList>
    </citation>
    <scope>NUCLEOTIDE SEQUENCE [LARGE SCALE GENOMIC DNA]</scope>
    <source>
        <strain evidence="1">HyVt-577</strain>
    </source>
</reference>
<name>A0A7V4UDX8_CALAY</name>